<feature type="compositionally biased region" description="Low complexity" evidence="1">
    <location>
        <begin position="9"/>
        <end position="23"/>
    </location>
</feature>
<accession>A0A392TTF4</accession>
<dbReference type="AlphaFoldDB" id="A0A392TTF4"/>
<feature type="compositionally biased region" description="Gly residues" evidence="1">
    <location>
        <begin position="56"/>
        <end position="67"/>
    </location>
</feature>
<dbReference type="EMBL" id="LXQA010657139">
    <property type="protein sequence ID" value="MCI64491.1"/>
    <property type="molecule type" value="Genomic_DNA"/>
</dbReference>
<reference evidence="2 3" key="1">
    <citation type="journal article" date="2018" name="Front. Plant Sci.">
        <title>Red Clover (Trifolium pratense) and Zigzag Clover (T. medium) - A Picture of Genomic Similarities and Differences.</title>
        <authorList>
            <person name="Dluhosova J."/>
            <person name="Istvanek J."/>
            <person name="Nedelnik J."/>
            <person name="Repkova J."/>
        </authorList>
    </citation>
    <scope>NUCLEOTIDE SEQUENCE [LARGE SCALE GENOMIC DNA]</scope>
    <source>
        <strain evidence="3">cv. 10/8</strain>
        <tissue evidence="2">Leaf</tissue>
    </source>
</reference>
<name>A0A392TTF4_9FABA</name>
<comment type="caution">
    <text evidence="2">The sequence shown here is derived from an EMBL/GenBank/DDBJ whole genome shotgun (WGS) entry which is preliminary data.</text>
</comment>
<evidence type="ECO:0000313" key="3">
    <source>
        <dbReference type="Proteomes" id="UP000265520"/>
    </source>
</evidence>
<feature type="compositionally biased region" description="Low complexity" evidence="1">
    <location>
        <begin position="42"/>
        <end position="55"/>
    </location>
</feature>
<dbReference type="Proteomes" id="UP000265520">
    <property type="component" value="Unassembled WGS sequence"/>
</dbReference>
<keyword evidence="3" id="KW-1185">Reference proteome</keyword>
<protein>
    <submittedName>
        <fullName evidence="2">Uncharacterized protein</fullName>
    </submittedName>
</protein>
<sequence>GTDMRPSLSSHGAASHGAASHGANGRGAGGINRVKSDMRPLSSSHGAASHGANGREAGGINGAGSGRGASNRVGDGHEAASLVFS</sequence>
<feature type="non-terminal residue" evidence="2">
    <location>
        <position position="85"/>
    </location>
</feature>
<evidence type="ECO:0000256" key="1">
    <source>
        <dbReference type="SAM" id="MobiDB-lite"/>
    </source>
</evidence>
<feature type="non-terminal residue" evidence="2">
    <location>
        <position position="1"/>
    </location>
</feature>
<feature type="region of interest" description="Disordered" evidence="1">
    <location>
        <begin position="1"/>
        <end position="85"/>
    </location>
</feature>
<evidence type="ECO:0000313" key="2">
    <source>
        <dbReference type="EMBL" id="MCI64491.1"/>
    </source>
</evidence>
<organism evidence="2 3">
    <name type="scientific">Trifolium medium</name>
    <dbReference type="NCBI Taxonomy" id="97028"/>
    <lineage>
        <taxon>Eukaryota</taxon>
        <taxon>Viridiplantae</taxon>
        <taxon>Streptophyta</taxon>
        <taxon>Embryophyta</taxon>
        <taxon>Tracheophyta</taxon>
        <taxon>Spermatophyta</taxon>
        <taxon>Magnoliopsida</taxon>
        <taxon>eudicotyledons</taxon>
        <taxon>Gunneridae</taxon>
        <taxon>Pentapetalae</taxon>
        <taxon>rosids</taxon>
        <taxon>fabids</taxon>
        <taxon>Fabales</taxon>
        <taxon>Fabaceae</taxon>
        <taxon>Papilionoideae</taxon>
        <taxon>50 kb inversion clade</taxon>
        <taxon>NPAAA clade</taxon>
        <taxon>Hologalegina</taxon>
        <taxon>IRL clade</taxon>
        <taxon>Trifolieae</taxon>
        <taxon>Trifolium</taxon>
    </lineage>
</organism>
<proteinExistence type="predicted"/>